<evidence type="ECO:0000313" key="2">
    <source>
        <dbReference type="Proteomes" id="UP000295106"/>
    </source>
</evidence>
<protein>
    <submittedName>
        <fullName evidence="1">Uncharacterized protein</fullName>
    </submittedName>
</protein>
<reference evidence="1 2" key="1">
    <citation type="submission" date="2019-03" db="EMBL/GenBank/DDBJ databases">
        <title>Genomic Encyclopedia of Type Strains, Phase IV (KMG-IV): sequencing the most valuable type-strain genomes for metagenomic binning, comparative biology and taxonomic classification.</title>
        <authorList>
            <person name="Goeker M."/>
        </authorList>
    </citation>
    <scope>NUCLEOTIDE SEQUENCE [LARGE SCALE GENOMIC DNA]</scope>
    <source>
        <strain evidence="1 2">DSM 1709</strain>
    </source>
</reference>
<dbReference type="AlphaFoldDB" id="A0A4R2LYJ8"/>
<dbReference type="EMBL" id="SLXD01000014">
    <property type="protein sequence ID" value="TCO99748.1"/>
    <property type="molecule type" value="Genomic_DNA"/>
</dbReference>
<organism evidence="1 2">
    <name type="scientific">Rubrivivax gelatinosus</name>
    <name type="common">Rhodocyclus gelatinosus</name>
    <name type="synonym">Rhodopseudomonas gelatinosa</name>
    <dbReference type="NCBI Taxonomy" id="28068"/>
    <lineage>
        <taxon>Bacteria</taxon>
        <taxon>Pseudomonadati</taxon>
        <taxon>Pseudomonadota</taxon>
        <taxon>Betaproteobacteria</taxon>
        <taxon>Burkholderiales</taxon>
        <taxon>Sphaerotilaceae</taxon>
        <taxon>Rubrivivax</taxon>
    </lineage>
</organism>
<proteinExistence type="predicted"/>
<dbReference type="Proteomes" id="UP000295106">
    <property type="component" value="Unassembled WGS sequence"/>
</dbReference>
<sequence>MDLLYLVTGAALWALAWALARGCARLERRRGRA</sequence>
<evidence type="ECO:0000313" key="1">
    <source>
        <dbReference type="EMBL" id="TCO99748.1"/>
    </source>
</evidence>
<gene>
    <name evidence="1" type="ORF">EV684_11445</name>
</gene>
<name>A0A4R2LYJ8_RUBGE</name>
<comment type="caution">
    <text evidence="1">The sequence shown here is derived from an EMBL/GenBank/DDBJ whole genome shotgun (WGS) entry which is preliminary data.</text>
</comment>
<accession>A0A4R2LYJ8</accession>